<sequence length="872" mass="97802">MMAFRFEKLTVKAQEAVQRAQQAAEDFGQQEIKPLHLLKALLDEEQGVVKPLVQKIGANLPQLQKMVDDEIKRLPKVSGAAMQVGIGQDLLKVLQAAQDRADQMQDNFVSTEHLLLAFTTVDDQATRLLELNGIEEGDVLSALQAVRGGQRVTDQSPEEKYQSLEQYGKDLVELARQGKIDPVIGRDQEIRRVVQILSRRRKNNPVLIGEAGVGKTAIVEGLAHRIVMGDVPQNLKNKRVIALDMGALIAGTKYRGEFEDRLKAVLKEIEQAKGEIILFIDELHTVVGAGAAEGGADASNLLKPALARGELHCVGATTLDEYRKYIEKDPALERRFQPVMVQEPTVEDTISILRGLKERYETHHGVRIMDDALINAATLSDRYINDRFLPDKAIDLVDEAASQLRMEMDSMPSEIDEATRQLTRMQIEATALATETTPESQERLEELRKQIADREESVNALKTRWETEKEALAGLQPLKEEIDRLNTAYEQAFHRAQQTNSNEDYATAYNAEQELNAARQRLSEMEERVSELGDVGGERLLREEVTPEDIAKVISMWTGIPISKMLQGEREKLLRMEDEIHQRMINQNEAVEAVSNAVRRSRSGLQDQNRPIGSFMFLGPTGVGKTELCKALAGFLFDDERNMIRIDMSEFMEKHSVARLIGAPPGYVGYEEGGRLTEAVRRQPYSVVLLDEVEKAHRDVFNILLQLLDDGRLTDSHGRTVDFSNTIVVMTSNIGSQTIMDLSGKEDEQIIHNRVMDALQHEFLPEFLNRIDEVIVFHPLGREEIRQIVDLQLHNLSALVEDNGFSLEVSTAAKDLLAEEGYDPVYGARPLKRTIQQNIQNELANKLLSGAFSEGATIYVDASEGSYLFSEK</sequence>
<dbReference type="Gene3D" id="3.40.50.300">
    <property type="entry name" value="P-loop containing nucleotide triphosphate hydrolases"/>
    <property type="match status" value="3"/>
</dbReference>
<reference evidence="13 14" key="1">
    <citation type="submission" date="2019-03" db="EMBL/GenBank/DDBJ databases">
        <title>Deep-cultivation of Planctomycetes and their phenomic and genomic characterization uncovers novel biology.</title>
        <authorList>
            <person name="Wiegand S."/>
            <person name="Jogler M."/>
            <person name="Boedeker C."/>
            <person name="Pinto D."/>
            <person name="Vollmers J."/>
            <person name="Rivas-Marin E."/>
            <person name="Kohn T."/>
            <person name="Peeters S.H."/>
            <person name="Heuer A."/>
            <person name="Rast P."/>
            <person name="Oberbeckmann S."/>
            <person name="Bunk B."/>
            <person name="Jeske O."/>
            <person name="Meyerdierks A."/>
            <person name="Storesund J.E."/>
            <person name="Kallscheuer N."/>
            <person name="Luecker S."/>
            <person name="Lage O.M."/>
            <person name="Pohl T."/>
            <person name="Merkel B.J."/>
            <person name="Hornburger P."/>
            <person name="Mueller R.-W."/>
            <person name="Bruemmer F."/>
            <person name="Labrenz M."/>
            <person name="Spormann A.M."/>
            <person name="Op den Camp H."/>
            <person name="Overmann J."/>
            <person name="Amann R."/>
            <person name="Jetten M.S.M."/>
            <person name="Mascher T."/>
            <person name="Medema M.H."/>
            <person name="Devos D.P."/>
            <person name="Kaster A.-K."/>
            <person name="Ovreas L."/>
            <person name="Rohde M."/>
            <person name="Galperin M.Y."/>
            <person name="Jogler C."/>
        </authorList>
    </citation>
    <scope>NUCLEOTIDE SEQUENCE [LARGE SCALE GENOMIC DNA]</scope>
    <source>
        <strain evidence="13 14">Enr17</strain>
    </source>
</reference>
<feature type="coiled-coil region" evidence="11">
    <location>
        <begin position="415"/>
        <end position="464"/>
    </location>
</feature>
<evidence type="ECO:0000256" key="11">
    <source>
        <dbReference type="RuleBase" id="RU362034"/>
    </source>
</evidence>
<dbReference type="GO" id="GO:0005737">
    <property type="term" value="C:cytoplasm"/>
    <property type="evidence" value="ECO:0007669"/>
    <property type="project" value="UniProtKB-SubCell"/>
</dbReference>
<keyword evidence="5 10" id="KW-0067">ATP-binding</keyword>
<evidence type="ECO:0000256" key="2">
    <source>
        <dbReference type="ARBA" id="ARBA00017574"/>
    </source>
</evidence>
<keyword evidence="11" id="KW-0346">Stress response</keyword>
<keyword evidence="14" id="KW-1185">Reference proteome</keyword>
<dbReference type="Pfam" id="PF02861">
    <property type="entry name" value="Clp_N"/>
    <property type="match status" value="1"/>
</dbReference>
<dbReference type="GO" id="GO:0016887">
    <property type="term" value="F:ATP hydrolysis activity"/>
    <property type="evidence" value="ECO:0007669"/>
    <property type="project" value="InterPro"/>
</dbReference>
<dbReference type="GO" id="GO:0034605">
    <property type="term" value="P:cellular response to heat"/>
    <property type="evidence" value="ECO:0007669"/>
    <property type="project" value="TreeGrafter"/>
</dbReference>
<evidence type="ECO:0000256" key="9">
    <source>
        <dbReference type="PROSITE-ProRule" id="PRU01251"/>
    </source>
</evidence>
<comment type="function">
    <text evidence="11">Part of a stress-induced multi-chaperone system, it is involved in the recovery of the cell from heat-induced damage, in cooperation with DnaK, DnaJ and GrpE.</text>
</comment>
<evidence type="ECO:0000313" key="14">
    <source>
        <dbReference type="Proteomes" id="UP000318313"/>
    </source>
</evidence>
<dbReference type="InterPro" id="IPR017730">
    <property type="entry name" value="Chaperonin_ClpB"/>
</dbReference>
<dbReference type="Proteomes" id="UP000318313">
    <property type="component" value="Chromosome"/>
</dbReference>
<dbReference type="NCBIfam" id="TIGR03346">
    <property type="entry name" value="chaperone_ClpB"/>
    <property type="match status" value="1"/>
</dbReference>
<protein>
    <recommendedName>
        <fullName evidence="2 11">Chaperone protein ClpB</fullName>
    </recommendedName>
</protein>
<dbReference type="Gene3D" id="1.10.1780.10">
    <property type="entry name" value="Clp, N-terminal domain"/>
    <property type="match status" value="1"/>
</dbReference>
<dbReference type="InterPro" id="IPR027417">
    <property type="entry name" value="P-loop_NTPase"/>
</dbReference>
<keyword evidence="6 11" id="KW-0175">Coiled coil</keyword>
<dbReference type="PANTHER" id="PTHR11638">
    <property type="entry name" value="ATP-DEPENDENT CLP PROTEASE"/>
    <property type="match status" value="1"/>
</dbReference>
<dbReference type="InterPro" id="IPR003593">
    <property type="entry name" value="AAA+_ATPase"/>
</dbReference>
<dbReference type="InterPro" id="IPR028299">
    <property type="entry name" value="ClpA/B_CS2"/>
</dbReference>
<dbReference type="AlphaFoldDB" id="A0A518IAP1"/>
<dbReference type="FunFam" id="3.40.50.300:FF:000120">
    <property type="entry name" value="ATP-dependent chaperone ClpB"/>
    <property type="match status" value="1"/>
</dbReference>
<dbReference type="FunFam" id="3.40.50.300:FF:000025">
    <property type="entry name" value="ATP-dependent Clp protease subunit"/>
    <property type="match status" value="1"/>
</dbReference>
<dbReference type="SUPFAM" id="SSF52540">
    <property type="entry name" value="P-loop containing nucleoside triphosphate hydrolases"/>
    <property type="match status" value="2"/>
</dbReference>
<dbReference type="Pfam" id="PF00004">
    <property type="entry name" value="AAA"/>
    <property type="match status" value="1"/>
</dbReference>
<proteinExistence type="inferred from homology"/>
<dbReference type="Pfam" id="PF07724">
    <property type="entry name" value="AAA_2"/>
    <property type="match status" value="1"/>
</dbReference>
<comment type="subcellular location">
    <subcellularLocation>
        <location evidence="11">Cytoplasm</location>
    </subcellularLocation>
</comment>
<name>A0A518IAP1_9PLAN</name>
<dbReference type="SMART" id="SM01086">
    <property type="entry name" value="ClpB_D2-small"/>
    <property type="match status" value="1"/>
</dbReference>
<organism evidence="13 14">
    <name type="scientific">Gimesia fumaroli</name>
    <dbReference type="NCBI Taxonomy" id="2527976"/>
    <lineage>
        <taxon>Bacteria</taxon>
        <taxon>Pseudomonadati</taxon>
        <taxon>Planctomycetota</taxon>
        <taxon>Planctomycetia</taxon>
        <taxon>Planctomycetales</taxon>
        <taxon>Planctomycetaceae</taxon>
        <taxon>Gimesia</taxon>
    </lineage>
</organism>
<comment type="subunit">
    <text evidence="11">Homohexamer; The oligomerization is ATP-dependent.</text>
</comment>
<dbReference type="PRINTS" id="PR00300">
    <property type="entry name" value="CLPPROTEASEA"/>
</dbReference>
<dbReference type="CDD" id="cd19499">
    <property type="entry name" value="RecA-like_ClpB_Hsp104-like"/>
    <property type="match status" value="1"/>
</dbReference>
<dbReference type="InterPro" id="IPR036628">
    <property type="entry name" value="Clp_N_dom_sf"/>
</dbReference>
<evidence type="ECO:0000259" key="12">
    <source>
        <dbReference type="PROSITE" id="PS51903"/>
    </source>
</evidence>
<evidence type="ECO:0000256" key="10">
    <source>
        <dbReference type="RuleBase" id="RU004432"/>
    </source>
</evidence>
<accession>A0A518IAP1</accession>
<dbReference type="InterPro" id="IPR018368">
    <property type="entry name" value="ClpA/B_CS1"/>
</dbReference>
<evidence type="ECO:0000256" key="6">
    <source>
        <dbReference type="ARBA" id="ARBA00023054"/>
    </source>
</evidence>
<evidence type="ECO:0000256" key="4">
    <source>
        <dbReference type="ARBA" id="ARBA00022741"/>
    </source>
</evidence>
<keyword evidence="11" id="KW-0963">Cytoplasm</keyword>
<evidence type="ECO:0000256" key="7">
    <source>
        <dbReference type="ARBA" id="ARBA00023186"/>
    </source>
</evidence>
<dbReference type="CDD" id="cd00009">
    <property type="entry name" value="AAA"/>
    <property type="match status" value="1"/>
</dbReference>
<dbReference type="FunFam" id="1.10.8.60:FF:000017">
    <property type="entry name" value="ATP-dependent chaperone ClpB"/>
    <property type="match status" value="1"/>
</dbReference>
<dbReference type="InterPro" id="IPR004176">
    <property type="entry name" value="Clp_R_N"/>
</dbReference>
<feature type="coiled-coil region" evidence="11">
    <location>
        <begin position="508"/>
        <end position="535"/>
    </location>
</feature>
<dbReference type="EMBL" id="CP037452">
    <property type="protein sequence ID" value="QDV50167.1"/>
    <property type="molecule type" value="Genomic_DNA"/>
</dbReference>
<evidence type="ECO:0000256" key="1">
    <source>
        <dbReference type="ARBA" id="ARBA00008675"/>
    </source>
</evidence>
<dbReference type="SUPFAM" id="SSF81923">
    <property type="entry name" value="Double Clp-N motif"/>
    <property type="match status" value="1"/>
</dbReference>
<evidence type="ECO:0000256" key="5">
    <source>
        <dbReference type="ARBA" id="ARBA00022840"/>
    </source>
</evidence>
<dbReference type="FunFam" id="3.40.50.300:FF:000010">
    <property type="entry name" value="Chaperone clpB 1, putative"/>
    <property type="match status" value="1"/>
</dbReference>
<dbReference type="PANTHER" id="PTHR11638:SF18">
    <property type="entry name" value="HEAT SHOCK PROTEIN 104"/>
    <property type="match status" value="1"/>
</dbReference>
<dbReference type="KEGG" id="gfm:Enr17x_22050"/>
<keyword evidence="3 9" id="KW-0677">Repeat</keyword>
<dbReference type="GO" id="GO:0005524">
    <property type="term" value="F:ATP binding"/>
    <property type="evidence" value="ECO:0007669"/>
    <property type="project" value="UniProtKB-UniRule"/>
</dbReference>
<dbReference type="GO" id="GO:0042026">
    <property type="term" value="P:protein refolding"/>
    <property type="evidence" value="ECO:0007669"/>
    <property type="project" value="UniProtKB-UniRule"/>
</dbReference>
<dbReference type="SMART" id="SM00382">
    <property type="entry name" value="AAA"/>
    <property type="match status" value="2"/>
</dbReference>
<evidence type="ECO:0000256" key="3">
    <source>
        <dbReference type="ARBA" id="ARBA00022737"/>
    </source>
</evidence>
<dbReference type="Pfam" id="PF17871">
    <property type="entry name" value="AAA_lid_9"/>
    <property type="match status" value="1"/>
</dbReference>
<comment type="subunit">
    <text evidence="8">Homohexamer. The oligomerization is ATP-dependent.</text>
</comment>
<dbReference type="PROSITE" id="PS00871">
    <property type="entry name" value="CLPAB_2"/>
    <property type="match status" value="1"/>
</dbReference>
<dbReference type="PROSITE" id="PS51903">
    <property type="entry name" value="CLP_R"/>
    <property type="match status" value="1"/>
</dbReference>
<gene>
    <name evidence="11 13" type="primary">clpB</name>
    <name evidence="13" type="ORF">Enr17x_22050</name>
</gene>
<feature type="domain" description="Clp R" evidence="12">
    <location>
        <begin position="6"/>
        <end position="149"/>
    </location>
</feature>
<evidence type="ECO:0000256" key="8">
    <source>
        <dbReference type="ARBA" id="ARBA00026057"/>
    </source>
</evidence>
<dbReference type="InterPro" id="IPR019489">
    <property type="entry name" value="Clp_ATPase_C"/>
</dbReference>
<keyword evidence="4 10" id="KW-0547">Nucleotide-binding</keyword>
<dbReference type="InterPro" id="IPR041546">
    <property type="entry name" value="ClpA/ClpB_AAA_lid"/>
</dbReference>
<keyword evidence="7 10" id="KW-0143">Chaperone</keyword>
<dbReference type="Pfam" id="PF10431">
    <property type="entry name" value="ClpB_D2-small"/>
    <property type="match status" value="1"/>
</dbReference>
<dbReference type="InterPro" id="IPR003959">
    <property type="entry name" value="ATPase_AAA_core"/>
</dbReference>
<dbReference type="PROSITE" id="PS00870">
    <property type="entry name" value="CLPAB_1"/>
    <property type="match status" value="1"/>
</dbReference>
<comment type="similarity">
    <text evidence="1 10">Belongs to the ClpA/ClpB family.</text>
</comment>
<dbReference type="InterPro" id="IPR050130">
    <property type="entry name" value="ClpA_ClpB"/>
</dbReference>
<dbReference type="InterPro" id="IPR001270">
    <property type="entry name" value="ClpA/B"/>
</dbReference>
<dbReference type="Gene3D" id="1.10.8.60">
    <property type="match status" value="1"/>
</dbReference>
<evidence type="ECO:0000313" key="13">
    <source>
        <dbReference type="EMBL" id="QDV50167.1"/>
    </source>
</evidence>